<sequence>MRPSSDDARDITNECSVRLRQQRWRVARGFHQSERIPYNAEQPTSSDEFDPRISSSCIFIRKGILFKVLLLKKLFDLVFTTWSYW</sequence>
<organism evidence="1 2">
    <name type="scientific">Protopolystoma xenopodis</name>
    <dbReference type="NCBI Taxonomy" id="117903"/>
    <lineage>
        <taxon>Eukaryota</taxon>
        <taxon>Metazoa</taxon>
        <taxon>Spiralia</taxon>
        <taxon>Lophotrochozoa</taxon>
        <taxon>Platyhelminthes</taxon>
        <taxon>Monogenea</taxon>
        <taxon>Polyopisthocotylea</taxon>
        <taxon>Polystomatidea</taxon>
        <taxon>Polystomatidae</taxon>
        <taxon>Protopolystoma</taxon>
    </lineage>
</organism>
<evidence type="ECO:0000313" key="2">
    <source>
        <dbReference type="Proteomes" id="UP000784294"/>
    </source>
</evidence>
<name>A0A3S5BR40_9PLAT</name>
<dbReference type="EMBL" id="CAAALY010021163">
    <property type="protein sequence ID" value="VEL14438.1"/>
    <property type="molecule type" value="Genomic_DNA"/>
</dbReference>
<reference evidence="1" key="1">
    <citation type="submission" date="2018-11" db="EMBL/GenBank/DDBJ databases">
        <authorList>
            <consortium name="Pathogen Informatics"/>
        </authorList>
    </citation>
    <scope>NUCLEOTIDE SEQUENCE</scope>
</reference>
<evidence type="ECO:0000313" key="1">
    <source>
        <dbReference type="EMBL" id="VEL14438.1"/>
    </source>
</evidence>
<comment type="caution">
    <text evidence="1">The sequence shown here is derived from an EMBL/GenBank/DDBJ whole genome shotgun (WGS) entry which is preliminary data.</text>
</comment>
<accession>A0A3S5BR40</accession>
<proteinExistence type="predicted"/>
<dbReference type="AlphaFoldDB" id="A0A3S5BR40"/>
<keyword evidence="2" id="KW-1185">Reference proteome</keyword>
<protein>
    <submittedName>
        <fullName evidence="1">Uncharacterized protein</fullName>
    </submittedName>
</protein>
<gene>
    <name evidence="1" type="ORF">PXEA_LOCUS7878</name>
</gene>
<dbReference type="Proteomes" id="UP000784294">
    <property type="component" value="Unassembled WGS sequence"/>
</dbReference>